<protein>
    <submittedName>
        <fullName evidence="2">Uncharacterized protein</fullName>
    </submittedName>
</protein>
<feature type="chain" id="PRO_5026071085" evidence="1">
    <location>
        <begin position="19"/>
        <end position="88"/>
    </location>
</feature>
<name>A0A6G1I4A6_9PEZI</name>
<sequence length="88" mass="9922">MSIYSWLPLSLLWLSVGAASLRLNMYETRPCVKHRACRKEVMAPPKTNWLTGTGPVGCGDTVESEEYPWEEVQFPCDPQARPRLPVSS</sequence>
<keyword evidence="1" id="KW-0732">Signal</keyword>
<dbReference type="AlphaFoldDB" id="A0A6G1I4A6"/>
<accession>A0A6G1I4A6</accession>
<reference evidence="2" key="1">
    <citation type="journal article" date="2020" name="Stud. Mycol.">
        <title>101 Dothideomycetes genomes: a test case for predicting lifestyles and emergence of pathogens.</title>
        <authorList>
            <person name="Haridas S."/>
            <person name="Albert R."/>
            <person name="Binder M."/>
            <person name="Bloem J."/>
            <person name="Labutti K."/>
            <person name="Salamov A."/>
            <person name="Andreopoulos B."/>
            <person name="Baker S."/>
            <person name="Barry K."/>
            <person name="Bills G."/>
            <person name="Bluhm B."/>
            <person name="Cannon C."/>
            <person name="Castanera R."/>
            <person name="Culley D."/>
            <person name="Daum C."/>
            <person name="Ezra D."/>
            <person name="Gonzalez J."/>
            <person name="Henrissat B."/>
            <person name="Kuo A."/>
            <person name="Liang C."/>
            <person name="Lipzen A."/>
            <person name="Lutzoni F."/>
            <person name="Magnuson J."/>
            <person name="Mondo S."/>
            <person name="Nolan M."/>
            <person name="Ohm R."/>
            <person name="Pangilinan J."/>
            <person name="Park H.-J."/>
            <person name="Ramirez L."/>
            <person name="Alfaro M."/>
            <person name="Sun H."/>
            <person name="Tritt A."/>
            <person name="Yoshinaga Y."/>
            <person name="Zwiers L.-H."/>
            <person name="Turgeon B."/>
            <person name="Goodwin S."/>
            <person name="Spatafora J."/>
            <person name="Crous P."/>
            <person name="Grigoriev I."/>
        </authorList>
    </citation>
    <scope>NUCLEOTIDE SEQUENCE</scope>
    <source>
        <strain evidence="2">CBS 262.69</strain>
    </source>
</reference>
<gene>
    <name evidence="2" type="ORF">EJ06DRAFT_321197</name>
</gene>
<dbReference type="EMBL" id="ML996690">
    <property type="protein sequence ID" value="KAF2403138.1"/>
    <property type="molecule type" value="Genomic_DNA"/>
</dbReference>
<keyword evidence="3" id="KW-1185">Reference proteome</keyword>
<evidence type="ECO:0000313" key="3">
    <source>
        <dbReference type="Proteomes" id="UP000799640"/>
    </source>
</evidence>
<dbReference type="Proteomes" id="UP000799640">
    <property type="component" value="Unassembled WGS sequence"/>
</dbReference>
<organism evidence="2 3">
    <name type="scientific">Trichodelitschia bisporula</name>
    <dbReference type="NCBI Taxonomy" id="703511"/>
    <lineage>
        <taxon>Eukaryota</taxon>
        <taxon>Fungi</taxon>
        <taxon>Dikarya</taxon>
        <taxon>Ascomycota</taxon>
        <taxon>Pezizomycotina</taxon>
        <taxon>Dothideomycetes</taxon>
        <taxon>Dothideomycetes incertae sedis</taxon>
        <taxon>Phaeotrichales</taxon>
        <taxon>Phaeotrichaceae</taxon>
        <taxon>Trichodelitschia</taxon>
    </lineage>
</organism>
<evidence type="ECO:0000256" key="1">
    <source>
        <dbReference type="SAM" id="SignalP"/>
    </source>
</evidence>
<evidence type="ECO:0000313" key="2">
    <source>
        <dbReference type="EMBL" id="KAF2403138.1"/>
    </source>
</evidence>
<feature type="signal peptide" evidence="1">
    <location>
        <begin position="1"/>
        <end position="18"/>
    </location>
</feature>
<proteinExistence type="predicted"/>